<dbReference type="AlphaFoldDB" id="A0A9E7SNM6"/>
<dbReference type="EMBL" id="CP099582">
    <property type="protein sequence ID" value="USS40480.1"/>
    <property type="molecule type" value="Genomic_DNA"/>
</dbReference>
<evidence type="ECO:0000313" key="1">
    <source>
        <dbReference type="EMBL" id="USS40480.1"/>
    </source>
</evidence>
<gene>
    <name evidence="1" type="ORF">NF865_09285</name>
</gene>
<keyword evidence="2" id="KW-1185">Reference proteome</keyword>
<organism evidence="1 2">
    <name type="scientific">Thermococcus aggregans</name>
    <dbReference type="NCBI Taxonomy" id="110163"/>
    <lineage>
        <taxon>Archaea</taxon>
        <taxon>Methanobacteriati</taxon>
        <taxon>Methanobacteriota</taxon>
        <taxon>Thermococci</taxon>
        <taxon>Thermococcales</taxon>
        <taxon>Thermococcaceae</taxon>
        <taxon>Thermococcus</taxon>
    </lineage>
</organism>
<dbReference type="RefSeq" id="WP_253304436.1">
    <property type="nucleotide sequence ID" value="NZ_CP099582.1"/>
</dbReference>
<reference evidence="1" key="2">
    <citation type="submission" date="2022-06" db="EMBL/GenBank/DDBJ databases">
        <authorList>
            <person name="Park Y.-J."/>
        </authorList>
    </citation>
    <scope>NUCLEOTIDE SEQUENCE</scope>
    <source>
        <strain evidence="1">TY</strain>
    </source>
</reference>
<proteinExistence type="predicted"/>
<name>A0A9E7SNM6_THEAG</name>
<dbReference type="Proteomes" id="UP001055732">
    <property type="component" value="Chromosome"/>
</dbReference>
<dbReference type="KEGG" id="tagg:NF865_09285"/>
<protein>
    <submittedName>
        <fullName evidence="1">Uncharacterized protein</fullName>
    </submittedName>
</protein>
<accession>A0A9E7SNM6</accession>
<sequence length="157" mass="17802">MQDTLKEVETFISGIHFLPKTDIDRLAELYRTLSFPNHAGRVGYRPDYIILTANVVGKQRLEVVSEEPIKKNFELPILRLGKIVLVEVKSGKTRRLTFTANQKKFLKSLPEGIPAEFLLLFVEIGDVVSLKEVNVSVYRVSDIYKAQATKQSKLPLS</sequence>
<evidence type="ECO:0000313" key="2">
    <source>
        <dbReference type="Proteomes" id="UP001055732"/>
    </source>
</evidence>
<reference evidence="1" key="1">
    <citation type="journal article" date="1998" name="Int. J. Syst. Bacteriol. 48 Pt">
        <title>Thermococcus guaymasensis sp. nov. and Thermococcus aggregans sp. nov., two novel thermophilic archaea isolated from the Guaymas Basin hydrothermal vent site.</title>
        <authorList>
            <person name="Canganella F."/>
            <person name="Jones W.J."/>
            <person name="Gambacorta A."/>
            <person name="Antranikian G."/>
        </authorList>
    </citation>
    <scope>NUCLEOTIDE SEQUENCE</scope>
    <source>
        <strain evidence="1">TY</strain>
    </source>
</reference>